<name>A0A2S6N6C2_RHOGL</name>
<accession>A0A2S6N6C2</accession>
<comment type="caution">
    <text evidence="1">The sequence shown here is derived from an EMBL/GenBank/DDBJ whole genome shotgun (WGS) entry which is preliminary data.</text>
</comment>
<dbReference type="OrthoDB" id="236649at2"/>
<protein>
    <submittedName>
        <fullName evidence="1">Uncharacterized protein</fullName>
    </submittedName>
</protein>
<proteinExistence type="predicted"/>
<dbReference type="AlphaFoldDB" id="A0A2S6N6C2"/>
<gene>
    <name evidence="1" type="ORF">CCS01_19755</name>
</gene>
<dbReference type="EMBL" id="NHRY01000216">
    <property type="protein sequence ID" value="PPQ30137.1"/>
    <property type="molecule type" value="Genomic_DNA"/>
</dbReference>
<evidence type="ECO:0000313" key="2">
    <source>
        <dbReference type="Proteomes" id="UP000239724"/>
    </source>
</evidence>
<dbReference type="RefSeq" id="WP_104520542.1">
    <property type="nucleotide sequence ID" value="NZ_NHRY01000216.1"/>
</dbReference>
<organism evidence="1 2">
    <name type="scientific">Rhodopila globiformis</name>
    <name type="common">Rhodopseudomonas globiformis</name>
    <dbReference type="NCBI Taxonomy" id="1071"/>
    <lineage>
        <taxon>Bacteria</taxon>
        <taxon>Pseudomonadati</taxon>
        <taxon>Pseudomonadota</taxon>
        <taxon>Alphaproteobacteria</taxon>
        <taxon>Acetobacterales</taxon>
        <taxon>Acetobacteraceae</taxon>
        <taxon>Rhodopila</taxon>
    </lineage>
</organism>
<dbReference type="Proteomes" id="UP000239724">
    <property type="component" value="Unassembled WGS sequence"/>
</dbReference>
<sequence>MRDPTFQDAYARVRGRFSDHDWLNLPPRKITDLIYREMRVIDLHRAADMDANTQNAIAAD</sequence>
<reference evidence="1 2" key="1">
    <citation type="journal article" date="2018" name="Arch. Microbiol.">
        <title>New insights into the metabolic potential of the phototrophic purple bacterium Rhodopila globiformis DSM 161(T) from its draft genome sequence and evidence for a vanadium-dependent nitrogenase.</title>
        <authorList>
            <person name="Imhoff J.F."/>
            <person name="Rahn T."/>
            <person name="Kunzel S."/>
            <person name="Neulinger S.C."/>
        </authorList>
    </citation>
    <scope>NUCLEOTIDE SEQUENCE [LARGE SCALE GENOMIC DNA]</scope>
    <source>
        <strain evidence="1 2">DSM 161</strain>
    </source>
</reference>
<evidence type="ECO:0000313" key="1">
    <source>
        <dbReference type="EMBL" id="PPQ30137.1"/>
    </source>
</evidence>
<keyword evidence="2" id="KW-1185">Reference proteome</keyword>